<reference evidence="4" key="1">
    <citation type="journal article" date="2021" name="Nat. Microbiol.">
        <title>Cocultivation of an ultrasmall environmental parasitic bacterium with lytic ability against bacteria associated with wastewater foams.</title>
        <authorList>
            <person name="Batinovic S."/>
            <person name="Rose J.J.A."/>
            <person name="Ratcliffe J."/>
            <person name="Seviour R.J."/>
            <person name="Petrovski S."/>
        </authorList>
    </citation>
    <scope>NUCLEOTIDE SEQUENCE</scope>
    <source>
        <strain evidence="4">CON44</strain>
    </source>
</reference>
<accession>A0A857KEY6</accession>
<feature type="compositionally biased region" description="Low complexity" evidence="1">
    <location>
        <begin position="1"/>
        <end position="15"/>
    </location>
</feature>
<sequence length="901" mass="96442">MDLTKSPAATSPAASRVTGTTPKAPAALTYTSFDDGTGPGGWQIKQVAGQLSQAEQDGLVKRIATAFDLEPRLPQFPGKTQIAGRPRRLSYLCVDDGAGAYWHTVDAGRDASGRPGNVFAHVAVDRRPLAARADRPIVRWGSADWLVPFGPANVAAATLPGPELPRPNPGINVVSAVEFLLGRDIDRQGVFRVLLDAVVHAISGGPPVVLLTGEHDVSAQWIAAVSFFLPLQVAQGFSWTTHDRPDYAELDISRGMHLIAMPRDAAPEPGRPAAALVIDDAEVPDLGDLGGAHRVTRGQVPAGLLSALAEGVLADEETAIRVLARCEQVAEEFADDTLTPLWPLAIAVEEDPGLAEFHADALKAIADEAPEGVDGVPWAAQRVGKARKVYPLTADQLLSRFIAAHSGGGPVETLGTQFLAAAVADPRWVSWGPVGSVPRAAVAELTALRPVLDERIAALVARRGTDEPAGLLIEGLRLAELIDRVARRGDEFTRITGELASALDSGGLAGFFWEPPERWPGNFTPQLIGPDVRARYLRPILSRYRPDYLRLIRFTGWSWIFEDTPSAQGGAAQAIPIPANPTDADAYLYPFAVAQVLGAAEAAHTDRSIRREWATAAIEFAISSDGYSDEDCRAVISSIVDIECPDVEDLLDWSSREPARTGPALLRAPVLTGPVDHRLFAQVIAGDRGRGRDAGMTDGTVAAAVLRHWRDNPNAAPLTRAELLAAVAVCVREDVTSVPRCAPDLAQTICAGYVVGQLAGESWAPPSGTAGDPAATPLLGALTPIRRYVWQFLKYLSQLGIVDTNWLVAQAVLSRVDGEPPVRTLMDVHDPSTWSDRILSSLTADGYPLPGSETEVRDAVWPALARGDAARAERFFGEYPGVAKDWLKKIRVASQNRKDPR</sequence>
<dbReference type="RefSeq" id="WP_005191940.1">
    <property type="nucleotide sequence ID" value="NZ_CP045804.1"/>
</dbReference>
<feature type="domain" description="GTPase-associated protein 1 middle" evidence="3">
    <location>
        <begin position="187"/>
        <end position="278"/>
    </location>
</feature>
<dbReference type="Pfam" id="PF20013">
    <property type="entry name" value="GAP1-N2"/>
    <property type="match status" value="1"/>
</dbReference>
<gene>
    <name evidence="4" type="ORF">GII30_00905</name>
</gene>
<feature type="domain" description="GTPase-associated protein 1 N-terminal" evidence="2">
    <location>
        <begin position="27"/>
        <end position="153"/>
    </location>
</feature>
<dbReference type="Pfam" id="PF20014">
    <property type="entry name" value="GAP1-M"/>
    <property type="match status" value="1"/>
</dbReference>
<protein>
    <submittedName>
        <fullName evidence="4">Uncharacterized protein</fullName>
    </submittedName>
</protein>
<evidence type="ECO:0000256" key="1">
    <source>
        <dbReference type="SAM" id="MobiDB-lite"/>
    </source>
</evidence>
<feature type="region of interest" description="Disordered" evidence="1">
    <location>
        <begin position="1"/>
        <end position="22"/>
    </location>
</feature>
<dbReference type="AlphaFoldDB" id="A0A857KEY6"/>
<organism evidence="4">
    <name type="scientific">Gordonia amarae</name>
    <dbReference type="NCBI Taxonomy" id="36821"/>
    <lineage>
        <taxon>Bacteria</taxon>
        <taxon>Bacillati</taxon>
        <taxon>Actinomycetota</taxon>
        <taxon>Actinomycetes</taxon>
        <taxon>Mycobacteriales</taxon>
        <taxon>Gordoniaceae</taxon>
        <taxon>Gordonia</taxon>
    </lineage>
</organism>
<evidence type="ECO:0000259" key="2">
    <source>
        <dbReference type="Pfam" id="PF20013"/>
    </source>
</evidence>
<dbReference type="InterPro" id="IPR045402">
    <property type="entry name" value="GAP1-N2"/>
</dbReference>
<name>A0A857KEY6_9ACTN</name>
<proteinExistence type="predicted"/>
<dbReference type="InterPro" id="IPR045401">
    <property type="entry name" value="GAP1-M"/>
</dbReference>
<evidence type="ECO:0000259" key="3">
    <source>
        <dbReference type="Pfam" id="PF20014"/>
    </source>
</evidence>
<dbReference type="EMBL" id="CP045810">
    <property type="protein sequence ID" value="QHN37931.1"/>
    <property type="molecule type" value="Genomic_DNA"/>
</dbReference>
<evidence type="ECO:0000313" key="4">
    <source>
        <dbReference type="EMBL" id="QHN37931.1"/>
    </source>
</evidence>